<accession>A0A9W8TW94</accession>
<feature type="compositionally biased region" description="Basic and acidic residues" evidence="1">
    <location>
        <begin position="17"/>
        <end position="31"/>
    </location>
</feature>
<feature type="non-terminal residue" evidence="2">
    <location>
        <position position="1"/>
    </location>
</feature>
<proteinExistence type="predicted"/>
<evidence type="ECO:0000313" key="2">
    <source>
        <dbReference type="EMBL" id="KAJ3743037.1"/>
    </source>
</evidence>
<keyword evidence="3" id="KW-1185">Reference proteome</keyword>
<protein>
    <submittedName>
        <fullName evidence="2">Uncharacterized protein</fullName>
    </submittedName>
</protein>
<organism evidence="2 3">
    <name type="scientific">Lentinula detonsa</name>
    <dbReference type="NCBI Taxonomy" id="2804962"/>
    <lineage>
        <taxon>Eukaryota</taxon>
        <taxon>Fungi</taxon>
        <taxon>Dikarya</taxon>
        <taxon>Basidiomycota</taxon>
        <taxon>Agaricomycotina</taxon>
        <taxon>Agaricomycetes</taxon>
        <taxon>Agaricomycetidae</taxon>
        <taxon>Agaricales</taxon>
        <taxon>Marasmiineae</taxon>
        <taxon>Omphalotaceae</taxon>
        <taxon>Lentinula</taxon>
    </lineage>
</organism>
<evidence type="ECO:0000313" key="3">
    <source>
        <dbReference type="Proteomes" id="UP001142393"/>
    </source>
</evidence>
<dbReference type="AlphaFoldDB" id="A0A9W8TW94"/>
<name>A0A9W8TW94_9AGAR</name>
<dbReference type="Proteomes" id="UP001142393">
    <property type="component" value="Unassembled WGS sequence"/>
</dbReference>
<gene>
    <name evidence="2" type="ORF">DFH05DRAFT_1361285</name>
</gene>
<sequence>LNIRQSNEAPSRPGIEINDKSRLEKFVEDPDKHGPGLRCTYLDTSATSIEQLMASRWNQLFIHTLATECADIAKNSRDPKRFAQMDWSLLARDRVYRALLSISKARPRPGETKKEAL</sequence>
<feature type="non-terminal residue" evidence="2">
    <location>
        <position position="117"/>
    </location>
</feature>
<dbReference type="EMBL" id="JANVFU010000009">
    <property type="protein sequence ID" value="KAJ3743037.1"/>
    <property type="molecule type" value="Genomic_DNA"/>
</dbReference>
<reference evidence="2 3" key="1">
    <citation type="journal article" date="2023" name="Proc. Natl. Acad. Sci. U.S.A.">
        <title>A global phylogenomic analysis of the shiitake genus Lentinula.</title>
        <authorList>
            <person name="Sierra-Patev S."/>
            <person name="Min B."/>
            <person name="Naranjo-Ortiz M."/>
            <person name="Looney B."/>
            <person name="Konkel Z."/>
            <person name="Slot J.C."/>
            <person name="Sakamoto Y."/>
            <person name="Steenwyk J.L."/>
            <person name="Rokas A."/>
            <person name="Carro J."/>
            <person name="Camarero S."/>
            <person name="Ferreira P."/>
            <person name="Molpeceres G."/>
            <person name="Ruiz-Duenas F.J."/>
            <person name="Serrano A."/>
            <person name="Henrissat B."/>
            <person name="Drula E."/>
            <person name="Hughes K.W."/>
            <person name="Mata J.L."/>
            <person name="Ishikawa N.K."/>
            <person name="Vargas-Isla R."/>
            <person name="Ushijima S."/>
            <person name="Smith C.A."/>
            <person name="Donoghue J."/>
            <person name="Ahrendt S."/>
            <person name="Andreopoulos W."/>
            <person name="He G."/>
            <person name="LaButti K."/>
            <person name="Lipzen A."/>
            <person name="Ng V."/>
            <person name="Riley R."/>
            <person name="Sandor L."/>
            <person name="Barry K."/>
            <person name="Martinez A.T."/>
            <person name="Xiao Y."/>
            <person name="Gibbons J.G."/>
            <person name="Terashima K."/>
            <person name="Grigoriev I.V."/>
            <person name="Hibbett D."/>
        </authorList>
    </citation>
    <scope>NUCLEOTIDE SEQUENCE [LARGE SCALE GENOMIC DNA]</scope>
    <source>
        <strain evidence="2 3">TFB7810</strain>
    </source>
</reference>
<feature type="region of interest" description="Disordered" evidence="1">
    <location>
        <begin position="1"/>
        <end position="31"/>
    </location>
</feature>
<evidence type="ECO:0000256" key="1">
    <source>
        <dbReference type="SAM" id="MobiDB-lite"/>
    </source>
</evidence>
<comment type="caution">
    <text evidence="2">The sequence shown here is derived from an EMBL/GenBank/DDBJ whole genome shotgun (WGS) entry which is preliminary data.</text>
</comment>
<dbReference type="OrthoDB" id="3032303at2759"/>